<keyword evidence="1" id="KW-0472">Membrane</keyword>
<dbReference type="Proteomes" id="UP000611723">
    <property type="component" value="Unassembled WGS sequence"/>
</dbReference>
<reference evidence="2" key="1">
    <citation type="submission" date="2021-01" db="EMBL/GenBank/DDBJ databases">
        <title>Marivirga aurantiaca sp. nov., isolated from intertidal surface sediments.</title>
        <authorList>
            <person name="Zhang M."/>
        </authorList>
    </citation>
    <scope>NUCLEOTIDE SEQUENCE</scope>
    <source>
        <strain evidence="2">S37H4</strain>
    </source>
</reference>
<feature type="transmembrane region" description="Helical" evidence="1">
    <location>
        <begin position="12"/>
        <end position="32"/>
    </location>
</feature>
<sequence>MRILDIILTYDYYLMLLSFLITLYGGSLLIYNRYWKYDYSYKRTMVGAILVLQSFFCVFGLLRLELYFITKARQELRAVLDQPDLIVRINRYDVGDKQSQEIIDELKYSGFNKSTRSRPTKKDVLQIIDENNTIILTARRDSKDKTDYYIYYHGYSFTKNSSIGRIKTTSLIL</sequence>
<dbReference type="EMBL" id="JAEQBW010000006">
    <property type="protein sequence ID" value="MBK6266144.1"/>
    <property type="molecule type" value="Genomic_DNA"/>
</dbReference>
<keyword evidence="3" id="KW-1185">Reference proteome</keyword>
<evidence type="ECO:0000256" key="1">
    <source>
        <dbReference type="SAM" id="Phobius"/>
    </source>
</evidence>
<keyword evidence="1" id="KW-0812">Transmembrane</keyword>
<proteinExistence type="predicted"/>
<evidence type="ECO:0000313" key="2">
    <source>
        <dbReference type="EMBL" id="MBK6266144.1"/>
    </source>
</evidence>
<evidence type="ECO:0000313" key="3">
    <source>
        <dbReference type="Proteomes" id="UP000611723"/>
    </source>
</evidence>
<protein>
    <submittedName>
        <fullName evidence="2">Uncharacterized protein</fullName>
    </submittedName>
</protein>
<dbReference type="RefSeq" id="WP_201431824.1">
    <property type="nucleotide sequence ID" value="NZ_JAEQBW010000006.1"/>
</dbReference>
<organism evidence="2 3">
    <name type="scientific">Marivirga aurantiaca</name>
    <dbReference type="NCBI Taxonomy" id="2802615"/>
    <lineage>
        <taxon>Bacteria</taxon>
        <taxon>Pseudomonadati</taxon>
        <taxon>Bacteroidota</taxon>
        <taxon>Cytophagia</taxon>
        <taxon>Cytophagales</taxon>
        <taxon>Marivirgaceae</taxon>
        <taxon>Marivirga</taxon>
    </lineage>
</organism>
<comment type="caution">
    <text evidence="2">The sequence shown here is derived from an EMBL/GenBank/DDBJ whole genome shotgun (WGS) entry which is preliminary data.</text>
</comment>
<dbReference type="AlphaFoldDB" id="A0A934WZM0"/>
<name>A0A934WZM0_9BACT</name>
<keyword evidence="1" id="KW-1133">Transmembrane helix</keyword>
<accession>A0A934WZM0</accession>
<gene>
    <name evidence="2" type="ORF">JKA74_13955</name>
</gene>
<feature type="transmembrane region" description="Helical" evidence="1">
    <location>
        <begin position="44"/>
        <end position="64"/>
    </location>
</feature>